<feature type="transmembrane region" description="Helical" evidence="2">
    <location>
        <begin position="135"/>
        <end position="158"/>
    </location>
</feature>
<evidence type="ECO:0000313" key="4">
    <source>
        <dbReference type="EMBL" id="CAF1605548.1"/>
    </source>
</evidence>
<accession>A0A816B853</accession>
<keyword evidence="2" id="KW-1133">Transmembrane helix</keyword>
<feature type="domain" description="Fungal lipase-type" evidence="3">
    <location>
        <begin position="77"/>
        <end position="173"/>
    </location>
</feature>
<dbReference type="InterPro" id="IPR029058">
    <property type="entry name" value="AB_hydrolase_fold"/>
</dbReference>
<dbReference type="EMBL" id="CAJOBC010103332">
    <property type="protein sequence ID" value="CAF4485252.1"/>
    <property type="molecule type" value="Genomic_DNA"/>
</dbReference>
<gene>
    <name evidence="4" type="ORF">GPM918_LOCUS42728</name>
    <name evidence="5" type="ORF">SRO942_LOCUS44040</name>
</gene>
<evidence type="ECO:0000313" key="6">
    <source>
        <dbReference type="Proteomes" id="UP000663829"/>
    </source>
</evidence>
<protein>
    <recommendedName>
        <fullName evidence="3">Fungal lipase-type domain-containing protein</fullName>
    </recommendedName>
</protein>
<dbReference type="Proteomes" id="UP000681722">
    <property type="component" value="Unassembled WGS sequence"/>
</dbReference>
<keyword evidence="2" id="KW-0812">Transmembrane</keyword>
<dbReference type="Pfam" id="PF02493">
    <property type="entry name" value="MORN"/>
    <property type="match status" value="2"/>
</dbReference>
<evidence type="ECO:0000256" key="2">
    <source>
        <dbReference type="SAM" id="Phobius"/>
    </source>
</evidence>
<dbReference type="SUPFAM" id="SSF82185">
    <property type="entry name" value="Histone H3 K4-specific methyltransferase SET7/9 N-terminal domain"/>
    <property type="match status" value="1"/>
</dbReference>
<dbReference type="InterPro" id="IPR003409">
    <property type="entry name" value="MORN"/>
</dbReference>
<dbReference type="PANTHER" id="PTHR23084:SF263">
    <property type="entry name" value="MORN REPEAT-CONTAINING PROTEIN 1"/>
    <property type="match status" value="1"/>
</dbReference>
<dbReference type="SMART" id="SM00698">
    <property type="entry name" value="MORN"/>
    <property type="match status" value="2"/>
</dbReference>
<dbReference type="Proteomes" id="UP000663829">
    <property type="component" value="Unassembled WGS sequence"/>
</dbReference>
<name>A0A816B853_9BILA</name>
<evidence type="ECO:0000256" key="1">
    <source>
        <dbReference type="ARBA" id="ARBA00022737"/>
    </source>
</evidence>
<dbReference type="EMBL" id="CAJNOQ010036768">
    <property type="protein sequence ID" value="CAF1605548.1"/>
    <property type="molecule type" value="Genomic_DNA"/>
</dbReference>
<dbReference type="OrthoDB" id="437960at2759"/>
<comment type="caution">
    <text evidence="4">The sequence shown here is derived from an EMBL/GenBank/DDBJ whole genome shotgun (WGS) entry which is preliminary data.</text>
</comment>
<keyword evidence="2" id="KW-0472">Membrane</keyword>
<dbReference type="Pfam" id="PF01764">
    <property type="entry name" value="Lipase_3"/>
    <property type="match status" value="1"/>
</dbReference>
<dbReference type="Gene3D" id="2.20.110.10">
    <property type="entry name" value="Histone H3 K4-specific methyltransferase SET7/9 N-terminal domain"/>
    <property type="match status" value="1"/>
</dbReference>
<proteinExistence type="predicted"/>
<sequence length="266" mass="30171">MAASWLNQRDAVDAEYSLLTACCALSQAAYAKDTTECLYRLNDELKEIPHNIHTVLLAENFVRPYVRAYNIDRNEVYIAFRGTTPDFKSLRPSLNAVSMPNDFEGNFQAGYLKQAGEFKLEPYLHLLSHNTNVRLVFTGHSLGGAIAAIVTALMVSHLRMNSDMKKRVRCVTFVTRMKMTYGGHVYEGDMSNFKRHRQGRNVYPDKGVYEGEWRDSLPHGNGTYRNKNGAVYVGAWKEGKKHGHGSFTYVDGRIDIGTWIDDKFIS</sequence>
<dbReference type="GO" id="GO:0006629">
    <property type="term" value="P:lipid metabolic process"/>
    <property type="evidence" value="ECO:0007669"/>
    <property type="project" value="InterPro"/>
</dbReference>
<dbReference type="PANTHER" id="PTHR23084">
    <property type="entry name" value="PHOSPHATIDYLINOSITOL-4-PHOSPHATE 5-KINASE RELATED"/>
    <property type="match status" value="1"/>
</dbReference>
<evidence type="ECO:0000259" key="3">
    <source>
        <dbReference type="Pfam" id="PF01764"/>
    </source>
</evidence>
<evidence type="ECO:0000313" key="5">
    <source>
        <dbReference type="EMBL" id="CAF4485252.1"/>
    </source>
</evidence>
<reference evidence="4" key="1">
    <citation type="submission" date="2021-02" db="EMBL/GenBank/DDBJ databases">
        <authorList>
            <person name="Nowell W R."/>
        </authorList>
    </citation>
    <scope>NUCLEOTIDE SEQUENCE</scope>
</reference>
<keyword evidence="1" id="KW-0677">Repeat</keyword>
<dbReference type="SUPFAM" id="SSF53474">
    <property type="entry name" value="alpha/beta-Hydrolases"/>
    <property type="match status" value="1"/>
</dbReference>
<dbReference type="InterPro" id="IPR002921">
    <property type="entry name" value="Fungal_lipase-type"/>
</dbReference>
<dbReference type="Gene3D" id="3.40.50.1820">
    <property type="entry name" value="alpha/beta hydrolase"/>
    <property type="match status" value="1"/>
</dbReference>
<dbReference type="AlphaFoldDB" id="A0A816B853"/>
<organism evidence="4 6">
    <name type="scientific">Didymodactylos carnosus</name>
    <dbReference type="NCBI Taxonomy" id="1234261"/>
    <lineage>
        <taxon>Eukaryota</taxon>
        <taxon>Metazoa</taxon>
        <taxon>Spiralia</taxon>
        <taxon>Gnathifera</taxon>
        <taxon>Rotifera</taxon>
        <taxon>Eurotatoria</taxon>
        <taxon>Bdelloidea</taxon>
        <taxon>Philodinida</taxon>
        <taxon>Philodinidae</taxon>
        <taxon>Didymodactylos</taxon>
    </lineage>
</organism>
<keyword evidence="6" id="KW-1185">Reference proteome</keyword>